<evidence type="ECO:0000256" key="1">
    <source>
        <dbReference type="SAM" id="Phobius"/>
    </source>
</evidence>
<proteinExistence type="predicted"/>
<accession>A0A0E9WMC7</accession>
<organism evidence="2">
    <name type="scientific">Anguilla anguilla</name>
    <name type="common">European freshwater eel</name>
    <name type="synonym">Muraena anguilla</name>
    <dbReference type="NCBI Taxonomy" id="7936"/>
    <lineage>
        <taxon>Eukaryota</taxon>
        <taxon>Metazoa</taxon>
        <taxon>Chordata</taxon>
        <taxon>Craniata</taxon>
        <taxon>Vertebrata</taxon>
        <taxon>Euteleostomi</taxon>
        <taxon>Actinopterygii</taxon>
        <taxon>Neopterygii</taxon>
        <taxon>Teleostei</taxon>
        <taxon>Anguilliformes</taxon>
        <taxon>Anguillidae</taxon>
        <taxon>Anguilla</taxon>
    </lineage>
</organism>
<name>A0A0E9WMC7_ANGAN</name>
<sequence length="38" mass="4339">MLLNNLISVNSFKAKTCTIVTEVFLIPLYLLVKLLFIL</sequence>
<keyword evidence="1" id="KW-0472">Membrane</keyword>
<reference evidence="2" key="2">
    <citation type="journal article" date="2015" name="Fish Shellfish Immunol.">
        <title>Early steps in the European eel (Anguilla anguilla)-Vibrio vulnificus interaction in the gills: Role of the RtxA13 toxin.</title>
        <authorList>
            <person name="Callol A."/>
            <person name="Pajuelo D."/>
            <person name="Ebbesson L."/>
            <person name="Teles M."/>
            <person name="MacKenzie S."/>
            <person name="Amaro C."/>
        </authorList>
    </citation>
    <scope>NUCLEOTIDE SEQUENCE</scope>
</reference>
<dbReference type="EMBL" id="GBXM01017075">
    <property type="protein sequence ID" value="JAH91502.1"/>
    <property type="molecule type" value="Transcribed_RNA"/>
</dbReference>
<keyword evidence="1" id="KW-0812">Transmembrane</keyword>
<keyword evidence="1" id="KW-1133">Transmembrane helix</keyword>
<protein>
    <submittedName>
        <fullName evidence="2">Uncharacterized protein</fullName>
    </submittedName>
</protein>
<evidence type="ECO:0000313" key="2">
    <source>
        <dbReference type="EMBL" id="JAH91502.1"/>
    </source>
</evidence>
<feature type="transmembrane region" description="Helical" evidence="1">
    <location>
        <begin position="12"/>
        <end position="32"/>
    </location>
</feature>
<reference evidence="2" key="1">
    <citation type="submission" date="2014-11" db="EMBL/GenBank/DDBJ databases">
        <authorList>
            <person name="Amaro Gonzalez C."/>
        </authorList>
    </citation>
    <scope>NUCLEOTIDE SEQUENCE</scope>
</reference>
<dbReference type="AlphaFoldDB" id="A0A0E9WMC7"/>